<dbReference type="EMBL" id="GG663377">
    <property type="protein sequence ID" value="EEH03382.1"/>
    <property type="molecule type" value="Genomic_DNA"/>
</dbReference>
<gene>
    <name evidence="2" type="ORF">HCBG_08322</name>
</gene>
<evidence type="ECO:0000313" key="3">
    <source>
        <dbReference type="Proteomes" id="UP000001631"/>
    </source>
</evidence>
<protein>
    <submittedName>
        <fullName evidence="2">Uncharacterized protein</fullName>
    </submittedName>
</protein>
<accession>C0NYU2</accession>
<proteinExistence type="predicted"/>
<dbReference type="HOGENOM" id="CLU_1834587_0_0_1"/>
<evidence type="ECO:0000313" key="2">
    <source>
        <dbReference type="EMBL" id="EEH03382.1"/>
    </source>
</evidence>
<dbReference type="InParanoid" id="C0NYU2"/>
<dbReference type="Proteomes" id="UP000001631">
    <property type="component" value="Unassembled WGS sequence"/>
</dbReference>
<name>C0NYU2_AJECG</name>
<sequence length="140" mass="14767">MGCDVVESENGRLEGGGKGEKFAREYGAKALHNDNLLGCNTTTTTAAAPAQFCSSSHPPAATGREDIISDTAELLSYNNDNDDNDNNNKVQYSGRKSTKKVGPGPGPGPGPVVVEKPLVVLASIRCGRKREEDKVPIGLR</sequence>
<dbReference type="AlphaFoldDB" id="C0NYU2"/>
<evidence type="ECO:0000256" key="1">
    <source>
        <dbReference type="SAM" id="MobiDB-lite"/>
    </source>
</evidence>
<dbReference type="RefSeq" id="XP_045283863.1">
    <property type="nucleotide sequence ID" value="XM_045435371.1"/>
</dbReference>
<organism evidence="2 3">
    <name type="scientific">Ajellomyces capsulatus (strain G186AR / H82 / ATCC MYA-2454 / RMSCC 2432)</name>
    <name type="common">Darling's disease fungus</name>
    <name type="synonym">Histoplasma capsulatum</name>
    <dbReference type="NCBI Taxonomy" id="447093"/>
    <lineage>
        <taxon>Eukaryota</taxon>
        <taxon>Fungi</taxon>
        <taxon>Dikarya</taxon>
        <taxon>Ascomycota</taxon>
        <taxon>Pezizomycotina</taxon>
        <taxon>Eurotiomycetes</taxon>
        <taxon>Eurotiomycetidae</taxon>
        <taxon>Onygenales</taxon>
        <taxon>Ajellomycetaceae</taxon>
        <taxon>Histoplasma</taxon>
    </lineage>
</organism>
<reference evidence="2" key="1">
    <citation type="submission" date="2009-02" db="EMBL/GenBank/DDBJ databases">
        <title>The Genome Sequence of Ajellomyces capsulatus strain G186AR.</title>
        <authorList>
            <consortium name="The Broad Institute Genome Sequencing Platform"/>
            <person name="Champion M."/>
            <person name="Cuomo C."/>
            <person name="Ma L.-J."/>
            <person name="Henn M.R."/>
            <person name="Sil A."/>
            <person name="Goldman B."/>
            <person name="Young S.K."/>
            <person name="Kodira C.D."/>
            <person name="Zeng Q."/>
            <person name="Koehrsen M."/>
            <person name="Alvarado L."/>
            <person name="Berlin A."/>
            <person name="Borenstein D."/>
            <person name="Chen Z."/>
            <person name="Engels R."/>
            <person name="Freedman E."/>
            <person name="Gellesch M."/>
            <person name="Goldberg J."/>
            <person name="Griggs A."/>
            <person name="Gujja S."/>
            <person name="Heiman D."/>
            <person name="Hepburn T."/>
            <person name="Howarth C."/>
            <person name="Jen D."/>
            <person name="Larson L."/>
            <person name="Lewis B."/>
            <person name="Mehta T."/>
            <person name="Park D."/>
            <person name="Pearson M."/>
            <person name="Roberts A."/>
            <person name="Saif S."/>
            <person name="Shea T."/>
            <person name="Shenoy N."/>
            <person name="Sisk P."/>
            <person name="Stolte C."/>
            <person name="Sykes S."/>
            <person name="Walk T."/>
            <person name="White J."/>
            <person name="Yandava C."/>
            <person name="Klein B."/>
            <person name="McEwen J.G."/>
            <person name="Puccia R."/>
            <person name="Goldman G.H."/>
            <person name="Felipe M.S."/>
            <person name="Nino-Vega G."/>
            <person name="San-Blas G."/>
            <person name="Taylor J."/>
            <person name="Mendoza L."/>
            <person name="Galagan J."/>
            <person name="Nusbaum C."/>
            <person name="Birren B."/>
        </authorList>
    </citation>
    <scope>NUCLEOTIDE SEQUENCE</scope>
    <source>
        <strain evidence="2">G186AR</strain>
    </source>
</reference>
<feature type="region of interest" description="Disordered" evidence="1">
    <location>
        <begin position="75"/>
        <end position="114"/>
    </location>
</feature>
<dbReference type="GeneID" id="69041338"/>
<keyword evidence="3" id="KW-1185">Reference proteome</keyword>